<organism evidence="8 9">
    <name type="scientific">Enterococcus rivorum</name>
    <dbReference type="NCBI Taxonomy" id="762845"/>
    <lineage>
        <taxon>Bacteria</taxon>
        <taxon>Bacillati</taxon>
        <taxon>Bacillota</taxon>
        <taxon>Bacilli</taxon>
        <taxon>Lactobacillales</taxon>
        <taxon>Enterococcaceae</taxon>
        <taxon>Enterococcus</taxon>
    </lineage>
</organism>
<evidence type="ECO:0000256" key="1">
    <source>
        <dbReference type="ARBA" id="ARBA00004162"/>
    </source>
</evidence>
<dbReference type="EMBL" id="MIEK01000004">
    <property type="protein sequence ID" value="OEH83685.1"/>
    <property type="molecule type" value="Genomic_DNA"/>
</dbReference>
<feature type="transmembrane region" description="Helical" evidence="6">
    <location>
        <begin position="658"/>
        <end position="680"/>
    </location>
</feature>
<accession>A0A1E5L0R7</accession>
<feature type="signal peptide" evidence="7">
    <location>
        <begin position="1"/>
        <end position="26"/>
    </location>
</feature>
<dbReference type="PANTHER" id="PTHR39083:SF1">
    <property type="entry name" value="CYCLIC DI-GMP-BINDING PROTEIN"/>
    <property type="match status" value="1"/>
</dbReference>
<evidence type="ECO:0000256" key="7">
    <source>
        <dbReference type="SAM" id="SignalP"/>
    </source>
</evidence>
<dbReference type="Pfam" id="PF03170">
    <property type="entry name" value="BcsB"/>
    <property type="match status" value="1"/>
</dbReference>
<evidence type="ECO:0000256" key="5">
    <source>
        <dbReference type="ARBA" id="ARBA00023136"/>
    </source>
</evidence>
<dbReference type="GO" id="GO:0006011">
    <property type="term" value="P:UDP-alpha-D-glucose metabolic process"/>
    <property type="evidence" value="ECO:0007669"/>
    <property type="project" value="InterPro"/>
</dbReference>
<evidence type="ECO:0000313" key="9">
    <source>
        <dbReference type="Proteomes" id="UP000095256"/>
    </source>
</evidence>
<evidence type="ECO:0000256" key="6">
    <source>
        <dbReference type="SAM" id="Phobius"/>
    </source>
</evidence>
<comment type="subcellular location">
    <subcellularLocation>
        <location evidence="1">Cell membrane</location>
        <topology evidence="1">Single-pass membrane protein</topology>
    </subcellularLocation>
</comment>
<dbReference type="STRING" id="762845.BCR26_08440"/>
<comment type="caution">
    <text evidence="8">The sequence shown here is derived from an EMBL/GenBank/DDBJ whole genome shotgun (WGS) entry which is preliminary data.</text>
</comment>
<gene>
    <name evidence="8" type="ORF">BCR26_08440</name>
</gene>
<dbReference type="AlphaFoldDB" id="A0A1E5L0R7"/>
<keyword evidence="3 6" id="KW-0812">Transmembrane</keyword>
<dbReference type="RefSeq" id="WP_069697369.1">
    <property type="nucleotide sequence ID" value="NZ_JAGGMA010000008.1"/>
</dbReference>
<protein>
    <recommendedName>
        <fullName evidence="10">Cellulose synthase</fullName>
    </recommendedName>
</protein>
<keyword evidence="2" id="KW-1003">Cell membrane</keyword>
<keyword evidence="7" id="KW-0732">Signal</keyword>
<evidence type="ECO:0000313" key="8">
    <source>
        <dbReference type="EMBL" id="OEH83685.1"/>
    </source>
</evidence>
<dbReference type="Gene3D" id="2.60.120.260">
    <property type="entry name" value="Galactose-binding domain-like"/>
    <property type="match status" value="2"/>
</dbReference>
<evidence type="ECO:0000256" key="4">
    <source>
        <dbReference type="ARBA" id="ARBA00022989"/>
    </source>
</evidence>
<reference evidence="8 9" key="1">
    <citation type="submission" date="2016-09" db="EMBL/GenBank/DDBJ databases">
        <authorList>
            <person name="Capua I."/>
            <person name="De Benedictis P."/>
            <person name="Joannis T."/>
            <person name="Lombin L.H."/>
            <person name="Cattoli G."/>
        </authorList>
    </citation>
    <scope>NUCLEOTIDE SEQUENCE [LARGE SCALE GENOMIC DNA]</scope>
    <source>
        <strain evidence="8 9">LMG 25899</strain>
    </source>
</reference>
<dbReference type="OrthoDB" id="2655838at2"/>
<dbReference type="Proteomes" id="UP000095256">
    <property type="component" value="Unassembled WGS sequence"/>
</dbReference>
<evidence type="ECO:0000256" key="3">
    <source>
        <dbReference type="ARBA" id="ARBA00022692"/>
    </source>
</evidence>
<keyword evidence="4 6" id="KW-1133">Transmembrane helix</keyword>
<proteinExistence type="predicted"/>
<name>A0A1E5L0R7_9ENTE</name>
<keyword evidence="9" id="KW-1185">Reference proteome</keyword>
<evidence type="ECO:0000256" key="2">
    <source>
        <dbReference type="ARBA" id="ARBA00022475"/>
    </source>
</evidence>
<dbReference type="GO" id="GO:0005886">
    <property type="term" value="C:plasma membrane"/>
    <property type="evidence" value="ECO:0007669"/>
    <property type="project" value="UniProtKB-SubCell"/>
</dbReference>
<dbReference type="InterPro" id="IPR018513">
    <property type="entry name" value="Cell_synthase_bac"/>
</dbReference>
<sequence>MKAKIARALSLFVLIVCLFPMVRVQAEEVAPEQETAITNLQETDIILSEDRPMMETTFEINDYWEIDQALVNFDYRLTQLSVTDQSNLTFSVNGNNFYSTVMKQKEGKQHIQIEIPKEFLKVGKNTLKVESYVLTNEKSTKTPADWLFAYQSSNVGVIYENKENEPAIRAFHDRFSGEDNITDKNVAILVPDKANGKELQAATTILSGYKKIGQKNSEIIPINQWSNEEYRQKPYVIVVAEYDHLSADYQKLIDRKKVMNDGLLKVITNNQQQVLIVTSENEQALEAAGKFVANSELMSQVDESEKVVSENTEVDTLPIRSEQAIQFTKTGDQLQGEGRQQRDYFVQLPSNRSIAQNSQIYFEYRYSENLNFDHSLVTVFVNGIPIGSKKLSSAHAAGDELDFKMPKDLNVSGDFTVTVSFDLEMRNDVEGAEKSQAPWAYITGKSAMALLTNDRTELLFENYPFPFLKDGTYNQVGVVLPKEMNDDYYRSLSNVFNLLGTYTQDNTGEITYITDNEKVDSAVLQASNLIVIGGYQDNSVVQELNKHLYFKYNDKGTGFVSNEKIAVESGYGQRLGSGQLIASPYEKGKGVLVLTGAHSENIYLASKELSTSKGLASQTGDAFIVDKNNQISSFRFKKQANQGITQNLTETVKKNTSLISYIGLFLFVIAALIVLLVFSINKRRKKEGR</sequence>
<evidence type="ECO:0008006" key="10">
    <source>
        <dbReference type="Google" id="ProtNLM"/>
    </source>
</evidence>
<dbReference type="PANTHER" id="PTHR39083">
    <property type="entry name" value="CYCLIC DI-GMP-BINDING PROTEIN"/>
    <property type="match status" value="1"/>
</dbReference>
<feature type="chain" id="PRO_5009180625" description="Cellulose synthase" evidence="7">
    <location>
        <begin position="27"/>
        <end position="689"/>
    </location>
</feature>
<keyword evidence="5 6" id="KW-0472">Membrane</keyword>